<comment type="subcellular location">
    <subcellularLocation>
        <location evidence="1">Cell membrane</location>
        <topology evidence="1">Multi-pass membrane protein</topology>
    </subcellularLocation>
</comment>
<evidence type="ECO:0000256" key="6">
    <source>
        <dbReference type="ARBA" id="ARBA00022989"/>
    </source>
</evidence>
<name>A0A1G6ZB29_9PROT</name>
<protein>
    <submittedName>
        <fullName evidence="10">Branched-chain amino acid transport system permease protein</fullName>
    </submittedName>
</protein>
<keyword evidence="7 9" id="KW-0472">Membrane</keyword>
<dbReference type="GO" id="GO:0022857">
    <property type="term" value="F:transmembrane transporter activity"/>
    <property type="evidence" value="ECO:0007669"/>
    <property type="project" value="InterPro"/>
</dbReference>
<dbReference type="PANTHER" id="PTHR11795">
    <property type="entry name" value="BRANCHED-CHAIN AMINO ACID TRANSPORT SYSTEM PERMEASE PROTEIN LIVH"/>
    <property type="match status" value="1"/>
</dbReference>
<evidence type="ECO:0000256" key="9">
    <source>
        <dbReference type="SAM" id="Phobius"/>
    </source>
</evidence>
<dbReference type="EMBL" id="FNAP01000002">
    <property type="protein sequence ID" value="SDD99889.1"/>
    <property type="molecule type" value="Genomic_DNA"/>
</dbReference>
<feature type="transmembrane region" description="Helical" evidence="9">
    <location>
        <begin position="93"/>
        <end position="115"/>
    </location>
</feature>
<dbReference type="InterPro" id="IPR052157">
    <property type="entry name" value="BCAA_transport_permease"/>
</dbReference>
<feature type="transmembrane region" description="Helical" evidence="9">
    <location>
        <begin position="193"/>
        <end position="213"/>
    </location>
</feature>
<sequence>MDYTYYLIQAMNGIQYGFLLFLVASGLTLVFGIMGIVNLAHGAFYMVGAYLAYWLAGATGNFFLGVAVGVPIGVVLGLVIERLGFVHLYHRDHLLQVLFTFGMILVIGELITILWGDDVHGVSVPAMLAGSVALTDTQAYPVYRLFISAACIATAGGLLALIRYTRLGMMIRASASNREMVELMGVDVNRLNMAVFGLGVGLAAFAGMIAAPVNSVHPTMGDDILIMSFVVVVVGGVGSIQGAFWGAMLIGLADTFGAVFLPEAAGVVVYALMALVLVWRPSGLFAAR</sequence>
<gene>
    <name evidence="10" type="ORF">SAMN05421720_102319</name>
</gene>
<feature type="transmembrane region" description="Helical" evidence="9">
    <location>
        <begin position="225"/>
        <end position="247"/>
    </location>
</feature>
<keyword evidence="4 9" id="KW-0812">Transmembrane</keyword>
<dbReference type="PANTHER" id="PTHR11795:SF442">
    <property type="entry name" value="ABC TRANSPORTER ATP-BINDING PROTEIN"/>
    <property type="match status" value="1"/>
</dbReference>
<evidence type="ECO:0000256" key="7">
    <source>
        <dbReference type="ARBA" id="ARBA00023136"/>
    </source>
</evidence>
<dbReference type="GO" id="GO:0006865">
    <property type="term" value="P:amino acid transport"/>
    <property type="evidence" value="ECO:0007669"/>
    <property type="project" value="UniProtKB-KW"/>
</dbReference>
<proteinExistence type="inferred from homology"/>
<keyword evidence="2" id="KW-0813">Transport</keyword>
<evidence type="ECO:0000256" key="2">
    <source>
        <dbReference type="ARBA" id="ARBA00022448"/>
    </source>
</evidence>
<keyword evidence="5" id="KW-0029">Amino-acid transport</keyword>
<comment type="similarity">
    <text evidence="8">Belongs to the binding-protein-dependent transport system permease family. LivHM subfamily.</text>
</comment>
<dbReference type="GO" id="GO:0005886">
    <property type="term" value="C:plasma membrane"/>
    <property type="evidence" value="ECO:0007669"/>
    <property type="project" value="UniProtKB-SubCell"/>
</dbReference>
<organism evidence="10 11">
    <name type="scientific">Rhodospira trueperi</name>
    <dbReference type="NCBI Taxonomy" id="69960"/>
    <lineage>
        <taxon>Bacteria</taxon>
        <taxon>Pseudomonadati</taxon>
        <taxon>Pseudomonadota</taxon>
        <taxon>Alphaproteobacteria</taxon>
        <taxon>Rhodospirillales</taxon>
        <taxon>Rhodospirillaceae</taxon>
        <taxon>Rhodospira</taxon>
    </lineage>
</organism>
<evidence type="ECO:0000313" key="11">
    <source>
        <dbReference type="Proteomes" id="UP000199412"/>
    </source>
</evidence>
<keyword evidence="11" id="KW-1185">Reference proteome</keyword>
<dbReference type="CDD" id="cd06582">
    <property type="entry name" value="TM_PBP1_LivH_like"/>
    <property type="match status" value="1"/>
</dbReference>
<reference evidence="10 11" key="1">
    <citation type="submission" date="2016-10" db="EMBL/GenBank/DDBJ databases">
        <authorList>
            <person name="de Groot N.N."/>
        </authorList>
    </citation>
    <scope>NUCLEOTIDE SEQUENCE [LARGE SCALE GENOMIC DNA]</scope>
    <source>
        <strain evidence="10 11">ATCC 700224</strain>
    </source>
</reference>
<dbReference type="Proteomes" id="UP000199412">
    <property type="component" value="Unassembled WGS sequence"/>
</dbReference>
<evidence type="ECO:0000256" key="4">
    <source>
        <dbReference type="ARBA" id="ARBA00022692"/>
    </source>
</evidence>
<evidence type="ECO:0000256" key="8">
    <source>
        <dbReference type="ARBA" id="ARBA00037998"/>
    </source>
</evidence>
<feature type="transmembrane region" description="Helical" evidence="9">
    <location>
        <begin position="259"/>
        <end position="279"/>
    </location>
</feature>
<feature type="transmembrane region" description="Helical" evidence="9">
    <location>
        <begin position="62"/>
        <end position="81"/>
    </location>
</feature>
<dbReference type="Pfam" id="PF02653">
    <property type="entry name" value="BPD_transp_2"/>
    <property type="match status" value="1"/>
</dbReference>
<evidence type="ECO:0000256" key="3">
    <source>
        <dbReference type="ARBA" id="ARBA00022475"/>
    </source>
</evidence>
<dbReference type="OrthoDB" id="8126477at2"/>
<keyword evidence="6 9" id="KW-1133">Transmembrane helix</keyword>
<feature type="transmembrane region" description="Helical" evidence="9">
    <location>
        <begin position="13"/>
        <end position="32"/>
    </location>
</feature>
<keyword evidence="3" id="KW-1003">Cell membrane</keyword>
<accession>A0A1G6ZB29</accession>
<feature type="transmembrane region" description="Helical" evidence="9">
    <location>
        <begin position="142"/>
        <end position="162"/>
    </location>
</feature>
<dbReference type="RefSeq" id="WP_092783012.1">
    <property type="nucleotide sequence ID" value="NZ_FNAP01000002.1"/>
</dbReference>
<dbReference type="InterPro" id="IPR001851">
    <property type="entry name" value="ABC_transp_permease"/>
</dbReference>
<evidence type="ECO:0000313" key="10">
    <source>
        <dbReference type="EMBL" id="SDD99889.1"/>
    </source>
</evidence>
<dbReference type="STRING" id="69960.SAMN05421720_102319"/>
<evidence type="ECO:0000256" key="1">
    <source>
        <dbReference type="ARBA" id="ARBA00004651"/>
    </source>
</evidence>
<dbReference type="AlphaFoldDB" id="A0A1G6ZB29"/>
<evidence type="ECO:0000256" key="5">
    <source>
        <dbReference type="ARBA" id="ARBA00022970"/>
    </source>
</evidence>